<sequence>MMIPRTVAQELTPMLSWFPVVSVTGPRQSGKSTLIKNMLLDYEYVNLEDETTRISAIDDPVGFIRSHGAKLIIDEAQHAPGLFSQIQVAADERGGMGQYVLSGSQNFLLEKRIGPISGGAHGHASTAAPLA</sequence>
<accession>A0A0H3E843</accession>
<name>A0A0H3E843_BIFBP</name>
<dbReference type="eggNOG" id="COG1373">
    <property type="taxonomic scope" value="Bacteria"/>
</dbReference>
<dbReference type="AlphaFoldDB" id="A0A0H3E843"/>
<dbReference type="InterPro" id="IPR041682">
    <property type="entry name" value="AAA_14"/>
</dbReference>
<feature type="domain" description="AAA" evidence="1">
    <location>
        <begin position="19"/>
        <end position="115"/>
    </location>
</feature>
<dbReference type="Proteomes" id="UP000002312">
    <property type="component" value="Chromosome"/>
</dbReference>
<dbReference type="OrthoDB" id="128089at2"/>
<evidence type="ECO:0000313" key="3">
    <source>
        <dbReference type="Proteomes" id="UP000002312"/>
    </source>
</evidence>
<dbReference type="KEGG" id="bbp:BBPR_0207"/>
<protein>
    <submittedName>
        <fullName evidence="2">ATPase (AAA+ superfamily)-like protein</fullName>
    </submittedName>
</protein>
<dbReference type="InterPro" id="IPR027417">
    <property type="entry name" value="P-loop_NTPase"/>
</dbReference>
<evidence type="ECO:0000313" key="2">
    <source>
        <dbReference type="EMBL" id="ADP35336.1"/>
    </source>
</evidence>
<dbReference type="PANTHER" id="PTHR43566:SF2">
    <property type="entry name" value="DUF4143 DOMAIN-CONTAINING PROTEIN"/>
    <property type="match status" value="1"/>
</dbReference>
<dbReference type="HOGENOM" id="CLU_134431_0_0_11"/>
<dbReference type="EMBL" id="CP001840">
    <property type="protein sequence ID" value="ADP35336.1"/>
    <property type="molecule type" value="Genomic_DNA"/>
</dbReference>
<dbReference type="PATRIC" id="fig|702459.3.peg.216"/>
<proteinExistence type="predicted"/>
<gene>
    <name evidence="2" type="ordered locus">BBPR_0207</name>
</gene>
<reference evidence="2 3" key="1">
    <citation type="journal article" date="2010" name="Proc. Natl. Acad. Sci. U.S.A.">
        <title>Genome analysis of Bifidobacterium bifidum PRL2010 reveals metabolic pathways for host-derived glycan foraging.</title>
        <authorList>
            <person name="Turroni F."/>
            <person name="Bottacini F."/>
            <person name="Foroni E."/>
            <person name="Mulder I."/>
            <person name="Kim J.H."/>
            <person name="Zomer A."/>
            <person name="Sanchez B."/>
            <person name="Bidossi A."/>
            <person name="Ferrarini A."/>
            <person name="Giubellini V."/>
            <person name="Delledonne M."/>
            <person name="Henrissat B."/>
            <person name="Coutinho P."/>
            <person name="Oggioni M."/>
            <person name="Fitzgerald G.F."/>
            <person name="Mills D."/>
            <person name="Margolles A."/>
            <person name="Kelly D."/>
            <person name="van Sinderen D."/>
            <person name="Ventura M."/>
        </authorList>
    </citation>
    <scope>NUCLEOTIDE SEQUENCE [LARGE SCALE GENOMIC DNA]</scope>
    <source>
        <strain evidence="2 3">PRL2010</strain>
    </source>
</reference>
<evidence type="ECO:0000259" key="1">
    <source>
        <dbReference type="Pfam" id="PF13173"/>
    </source>
</evidence>
<organism evidence="2 3">
    <name type="scientific">Bifidobacterium bifidum (strain PRL2010)</name>
    <dbReference type="NCBI Taxonomy" id="702459"/>
    <lineage>
        <taxon>Bacteria</taxon>
        <taxon>Bacillati</taxon>
        <taxon>Actinomycetota</taxon>
        <taxon>Actinomycetes</taxon>
        <taxon>Bifidobacteriales</taxon>
        <taxon>Bifidobacteriaceae</taxon>
        <taxon>Bifidobacterium</taxon>
    </lineage>
</organism>
<dbReference type="PANTHER" id="PTHR43566">
    <property type="entry name" value="CONSERVED PROTEIN"/>
    <property type="match status" value="1"/>
</dbReference>
<dbReference type="SUPFAM" id="SSF52540">
    <property type="entry name" value="P-loop containing nucleoside triphosphate hydrolases"/>
    <property type="match status" value="1"/>
</dbReference>
<dbReference type="RefSeq" id="WP_013389458.1">
    <property type="nucleotide sequence ID" value="NC_014638.1"/>
</dbReference>
<dbReference type="Pfam" id="PF13173">
    <property type="entry name" value="AAA_14"/>
    <property type="match status" value="1"/>
</dbReference>